<keyword evidence="1" id="KW-0175">Coiled coil</keyword>
<feature type="region of interest" description="Disordered" evidence="2">
    <location>
        <begin position="311"/>
        <end position="354"/>
    </location>
</feature>
<feature type="region of interest" description="Disordered" evidence="2">
    <location>
        <begin position="1"/>
        <end position="136"/>
    </location>
</feature>
<feature type="compositionally biased region" description="Basic and acidic residues" evidence="2">
    <location>
        <begin position="200"/>
        <end position="210"/>
    </location>
</feature>
<organism evidence="3 4">
    <name type="scientific">Oculimacula yallundae</name>
    <dbReference type="NCBI Taxonomy" id="86028"/>
    <lineage>
        <taxon>Eukaryota</taxon>
        <taxon>Fungi</taxon>
        <taxon>Dikarya</taxon>
        <taxon>Ascomycota</taxon>
        <taxon>Pezizomycotina</taxon>
        <taxon>Leotiomycetes</taxon>
        <taxon>Helotiales</taxon>
        <taxon>Ploettnerulaceae</taxon>
        <taxon>Oculimacula</taxon>
    </lineage>
</organism>
<evidence type="ECO:0000256" key="2">
    <source>
        <dbReference type="SAM" id="MobiDB-lite"/>
    </source>
</evidence>
<feature type="compositionally biased region" description="Polar residues" evidence="2">
    <location>
        <begin position="46"/>
        <end position="61"/>
    </location>
</feature>
<feature type="compositionally biased region" description="Basic and acidic residues" evidence="2">
    <location>
        <begin position="85"/>
        <end position="102"/>
    </location>
</feature>
<evidence type="ECO:0000313" key="4">
    <source>
        <dbReference type="Proteomes" id="UP001595075"/>
    </source>
</evidence>
<proteinExistence type="predicted"/>
<feature type="compositionally biased region" description="Basic and acidic residues" evidence="2">
    <location>
        <begin position="328"/>
        <end position="340"/>
    </location>
</feature>
<dbReference type="EMBL" id="JAZHXI010000008">
    <property type="protein sequence ID" value="KAL2069055.1"/>
    <property type="molecule type" value="Genomic_DNA"/>
</dbReference>
<evidence type="ECO:0000313" key="3">
    <source>
        <dbReference type="EMBL" id="KAL2069055.1"/>
    </source>
</evidence>
<reference evidence="3 4" key="1">
    <citation type="journal article" date="2024" name="Commun. Biol.">
        <title>Comparative genomic analysis of thermophilic fungi reveals convergent evolutionary adaptations and gene losses.</title>
        <authorList>
            <person name="Steindorff A.S."/>
            <person name="Aguilar-Pontes M.V."/>
            <person name="Robinson A.J."/>
            <person name="Andreopoulos B."/>
            <person name="LaButti K."/>
            <person name="Kuo A."/>
            <person name="Mondo S."/>
            <person name="Riley R."/>
            <person name="Otillar R."/>
            <person name="Haridas S."/>
            <person name="Lipzen A."/>
            <person name="Grimwood J."/>
            <person name="Schmutz J."/>
            <person name="Clum A."/>
            <person name="Reid I.D."/>
            <person name="Moisan M.C."/>
            <person name="Butler G."/>
            <person name="Nguyen T.T.M."/>
            <person name="Dewar K."/>
            <person name="Conant G."/>
            <person name="Drula E."/>
            <person name="Henrissat B."/>
            <person name="Hansel C."/>
            <person name="Singer S."/>
            <person name="Hutchinson M.I."/>
            <person name="de Vries R.P."/>
            <person name="Natvig D.O."/>
            <person name="Powell A.J."/>
            <person name="Tsang A."/>
            <person name="Grigoriev I.V."/>
        </authorList>
    </citation>
    <scope>NUCLEOTIDE SEQUENCE [LARGE SCALE GENOMIC DNA]</scope>
    <source>
        <strain evidence="3 4">CBS 494.80</strain>
    </source>
</reference>
<evidence type="ECO:0000256" key="1">
    <source>
        <dbReference type="SAM" id="Coils"/>
    </source>
</evidence>
<keyword evidence="4" id="KW-1185">Reference proteome</keyword>
<comment type="caution">
    <text evidence="3">The sequence shown here is derived from an EMBL/GenBank/DDBJ whole genome shotgun (WGS) entry which is preliminary data.</text>
</comment>
<dbReference type="Proteomes" id="UP001595075">
    <property type="component" value="Unassembled WGS sequence"/>
</dbReference>
<feature type="coiled-coil region" evidence="1">
    <location>
        <begin position="142"/>
        <end position="173"/>
    </location>
</feature>
<sequence length="561" mass="62609">MCIIPPQFRKRPDSPGHLPSSIALDGAGENEGKGNGISADHFQKGSAVNSTSAPASGSRPVSGSESGAGGGAKPGRGTQRMKSLKKIERHLWKLPSKIREQSEQQAAKPSDMAFGVAPADDEARRRREGKMHTPDEYLSAMARKLQDAREAEIAEREEELQRAEERLDAARTRPVVETTAGEQNLVWPVPYIYVTDLERERETGTERETDAAAAEYATQSGRSMSRTRPVAESSEGPSNISYPSIFGANTEAERETNAAVVEHALGSRKTTPRTKPVAEGSEGPSNISYPVLYSTDVGIGRHTQARLRERVVSTNSASPQENQASQKSENKPPIFRERSVRRPSPQSNQPAEATPRCDPLLWYQINVLCYDIRHYMVTTESQKRIDSLLRYFTSYPQISFAKPSHVLLLPSRVVLKLNDNIHNILTLFDLLRTLSVEVSRHRPLGSEEENRNLYFISLAPVLEKAIGIFDDGRKLENRRWFLFMMMQFGLEPPRNVLKDWDSEMRGVHAVSKESHSLSQRGYEGASKWRDEAVGEEGGVRALQHWLRLVMKEEGIWAGSEG</sequence>
<feature type="region of interest" description="Disordered" evidence="2">
    <location>
        <begin position="264"/>
        <end position="285"/>
    </location>
</feature>
<protein>
    <submittedName>
        <fullName evidence="3">Uncharacterized protein</fullName>
    </submittedName>
</protein>
<name>A0ABR4CH31_9HELO</name>
<feature type="region of interest" description="Disordered" evidence="2">
    <location>
        <begin position="200"/>
        <end position="243"/>
    </location>
</feature>
<gene>
    <name evidence="3" type="ORF">VTL71DRAFT_15393</name>
</gene>
<feature type="compositionally biased region" description="Polar residues" evidence="2">
    <location>
        <begin position="312"/>
        <end position="327"/>
    </location>
</feature>
<accession>A0ABR4CH31</accession>
<feature type="compositionally biased region" description="Basic and acidic residues" evidence="2">
    <location>
        <begin position="121"/>
        <end position="135"/>
    </location>
</feature>